<dbReference type="GO" id="GO:0003700">
    <property type="term" value="F:DNA-binding transcription factor activity"/>
    <property type="evidence" value="ECO:0007669"/>
    <property type="project" value="InterPro"/>
</dbReference>
<dbReference type="InterPro" id="IPR023187">
    <property type="entry name" value="Tscrpt_reg_MarR-type_CS"/>
</dbReference>
<keyword evidence="2" id="KW-0238">DNA-binding</keyword>
<dbReference type="PANTHER" id="PTHR42756">
    <property type="entry name" value="TRANSCRIPTIONAL REGULATOR, MARR"/>
    <property type="match status" value="1"/>
</dbReference>
<dbReference type="SMART" id="SM00347">
    <property type="entry name" value="HTH_MARR"/>
    <property type="match status" value="1"/>
</dbReference>
<feature type="domain" description="HTH marR-type" evidence="4">
    <location>
        <begin position="7"/>
        <end position="136"/>
    </location>
</feature>
<keyword evidence="3" id="KW-0804">Transcription</keyword>
<dbReference type="InterPro" id="IPR036388">
    <property type="entry name" value="WH-like_DNA-bd_sf"/>
</dbReference>
<dbReference type="PANTHER" id="PTHR42756:SF1">
    <property type="entry name" value="TRANSCRIPTIONAL REPRESSOR OF EMRAB OPERON"/>
    <property type="match status" value="1"/>
</dbReference>
<dbReference type="PROSITE" id="PS50995">
    <property type="entry name" value="HTH_MARR_2"/>
    <property type="match status" value="1"/>
</dbReference>
<dbReference type="PROSITE" id="PS01117">
    <property type="entry name" value="HTH_MARR_1"/>
    <property type="match status" value="1"/>
</dbReference>
<dbReference type="Gene3D" id="1.10.10.10">
    <property type="entry name" value="Winged helix-like DNA-binding domain superfamily/Winged helix DNA-binding domain"/>
    <property type="match status" value="1"/>
</dbReference>
<evidence type="ECO:0000313" key="6">
    <source>
        <dbReference type="Proteomes" id="UP000515472"/>
    </source>
</evidence>
<proteinExistence type="predicted"/>
<dbReference type="InterPro" id="IPR036390">
    <property type="entry name" value="WH_DNA-bd_sf"/>
</dbReference>
<gene>
    <name evidence="5" type="ORF">GEOBRER4_n1378</name>
</gene>
<organism evidence="5 6">
    <name type="scientific">Citrifermentans bremense</name>
    <dbReference type="NCBI Taxonomy" id="60035"/>
    <lineage>
        <taxon>Bacteria</taxon>
        <taxon>Pseudomonadati</taxon>
        <taxon>Thermodesulfobacteriota</taxon>
        <taxon>Desulfuromonadia</taxon>
        <taxon>Geobacterales</taxon>
        <taxon>Geobacteraceae</taxon>
        <taxon>Citrifermentans</taxon>
    </lineage>
</organism>
<protein>
    <submittedName>
        <fullName evidence="5">Transcriptional regulator, MarR family</fullName>
    </submittedName>
</protein>
<name>A0A7R7FS23_9BACT</name>
<evidence type="ECO:0000256" key="3">
    <source>
        <dbReference type="ARBA" id="ARBA00023163"/>
    </source>
</evidence>
<dbReference type="InterPro" id="IPR000835">
    <property type="entry name" value="HTH_MarR-typ"/>
</dbReference>
<evidence type="ECO:0000256" key="2">
    <source>
        <dbReference type="ARBA" id="ARBA00023125"/>
    </source>
</evidence>
<dbReference type="GO" id="GO:0003677">
    <property type="term" value="F:DNA binding"/>
    <property type="evidence" value="ECO:0007669"/>
    <property type="project" value="UniProtKB-KW"/>
</dbReference>
<accession>A0A7R7FS23</accession>
<dbReference type="Pfam" id="PF01047">
    <property type="entry name" value="MarR"/>
    <property type="match status" value="1"/>
</dbReference>
<dbReference type="SUPFAM" id="SSF46785">
    <property type="entry name" value="Winged helix' DNA-binding domain"/>
    <property type="match status" value="1"/>
</dbReference>
<sequence length="153" mass="17199">MGRSEQISQVIDNLRRIFQAVGEYSRSAEKETELTGPQLWALKILDKQARLRVSELARQMYLRPATVVGILDRLEAKGLVSRTRSKQDRRAVDLELTEAGRGVVAKAPEVAQIMLVNGLSALEEEEFNRVIDGMQHMVKILGAEHLMPQPLHS</sequence>
<evidence type="ECO:0000259" key="4">
    <source>
        <dbReference type="PROSITE" id="PS50995"/>
    </source>
</evidence>
<dbReference type="PRINTS" id="PR00598">
    <property type="entry name" value="HTHMARR"/>
</dbReference>
<keyword evidence="1" id="KW-0805">Transcription regulation</keyword>
<evidence type="ECO:0000313" key="5">
    <source>
        <dbReference type="EMBL" id="BCO11286.1"/>
    </source>
</evidence>
<dbReference type="AlphaFoldDB" id="A0A7R7FS23"/>
<dbReference type="EMBL" id="AP023213">
    <property type="protein sequence ID" value="BCO11286.1"/>
    <property type="molecule type" value="Genomic_DNA"/>
</dbReference>
<keyword evidence="6" id="KW-1185">Reference proteome</keyword>
<dbReference type="Proteomes" id="UP000515472">
    <property type="component" value="Chromosome"/>
</dbReference>
<reference evidence="5 6" key="1">
    <citation type="submission" date="2020-06" db="EMBL/GenBank/DDBJ databases">
        <title>Interaction of electrochemicaly active bacteria, Geobacter bremensis R4 on different carbon anode.</title>
        <authorList>
            <person name="Meng L."/>
            <person name="Yoshida N."/>
        </authorList>
    </citation>
    <scope>NUCLEOTIDE SEQUENCE [LARGE SCALE GENOMIC DNA]</scope>
    <source>
        <strain evidence="5 6">R4</strain>
    </source>
</reference>
<evidence type="ECO:0000256" key="1">
    <source>
        <dbReference type="ARBA" id="ARBA00023015"/>
    </source>
</evidence>